<dbReference type="GO" id="GO:0000439">
    <property type="term" value="C:transcription factor TFIIH core complex"/>
    <property type="evidence" value="ECO:0007669"/>
    <property type="project" value="InterPro"/>
</dbReference>
<dbReference type="InterPro" id="IPR027079">
    <property type="entry name" value="Tfb1/GTF2H1"/>
</dbReference>
<evidence type="ECO:0000256" key="7">
    <source>
        <dbReference type="ARBA" id="ARBA00057028"/>
    </source>
</evidence>
<dbReference type="GO" id="GO:0006351">
    <property type="term" value="P:DNA-templated transcription"/>
    <property type="evidence" value="ECO:0007669"/>
    <property type="project" value="InterPro"/>
</dbReference>
<comment type="function">
    <text evidence="7">Component of the general transcription and DNA repair factor IIH (TFIIH) core complex, which is involved in general and transcription-coupled nucleotide excision repair (NER) of damaged DNA and, when complexed to CAK, in RNA transcription by RNA polymerase II. In NER, TFIIH acts by opening DNA around the lesion to allow the excision of the damaged oligonucleotide and its replacement by a new DNA fragment. In transcription, TFIIH has an essential role in transcription initiation. When the pre-initiation complex (PIC) has been established, TFIIH is required for promoter opening and promoter escape. Phosphorylation of the C-terminal tail (CTD) of the largest subunit of RNA polymerase II by the kinase module CAK controls the initiation of transcription.</text>
</comment>
<dbReference type="OrthoDB" id="360521at2759"/>
<evidence type="ECO:0000313" key="12">
    <source>
        <dbReference type="Proteomes" id="UP000324897"/>
    </source>
</evidence>
<keyword evidence="6" id="KW-0539">Nucleus</keyword>
<dbReference type="Gramene" id="TVU46426">
    <property type="protein sequence ID" value="TVU46426"/>
    <property type="gene ID" value="EJB05_05961"/>
</dbReference>
<dbReference type="PROSITE" id="PS50858">
    <property type="entry name" value="BSD"/>
    <property type="match status" value="2"/>
</dbReference>
<dbReference type="Proteomes" id="UP000324897">
    <property type="component" value="Chromosome 5"/>
</dbReference>
<accession>A0A5J9WEP3</accession>
<feature type="compositionally biased region" description="Polar residues" evidence="9">
    <location>
        <begin position="182"/>
        <end position="200"/>
    </location>
</feature>
<sequence>CFRDSPPAVSFLGILPFPPRGPRSRRLGFEEARWRALGQKLCPSPPSIPFLSSIHTDAGEGARLASLQGGPAMGSMTIGAKYKTTVKDPGTPGVLRMVRKNEDKFTFTPNDPRSAMKLNVDFRGIKGHKFNKVDGSKRAPPLLNLFKDSEKGGGYIFEFDNVANRDLCRDFVARVLGKHQGSVPSRSNVPPENLGASNGPEQLSAEEVDRRMKLLREDSELQKLHKKFVLGNILQESEFWATRKNLLDDEANKASKQKPGFKSAMLADVRPSADGRTNKITFNLTTEIIHQIFAEKPAVHRAFLDFVPKKMSEKDFWTKYCRAEYLLRTKNTVAAAAEAAEDEELAVFLKNDDILAKEAKFKIKRVDPTLDMEADVGDDYIHLPDHGILRDGSKETVDNDSELARRTLSQDLNRHAAVVLEGRASDVELIDAKTVAEALVRSKKEPSSTSSADDANRERLVKVARMTEIEDLQAPRSLPYAPLCIKDPRDYFDSQQANALGSFGGNNDGRKVRNCRLSTDDVFHHLRDQISSIKINKLDDPVVKSDMSLKVLNELNEGISRSRRLNLKNPQESLLGRLPQHTRDELMDHWTAIQELLRHFWSSYPITNVVLYNKVCLHHLFLYTFASLGSIQVQRVKDAMTQIYHKLQTVKESAQPDVRHEISQLVKPMTQALDAAFNHDLEQQQKSSKVGSKFNGF</sequence>
<dbReference type="GO" id="GO:0006289">
    <property type="term" value="P:nucleotide-excision repair"/>
    <property type="evidence" value="ECO:0007669"/>
    <property type="project" value="InterPro"/>
</dbReference>
<comment type="caution">
    <text evidence="11">The sequence shown here is derived from an EMBL/GenBank/DDBJ whole genome shotgun (WGS) entry which is preliminary data.</text>
</comment>
<dbReference type="SUPFAM" id="SSF140383">
    <property type="entry name" value="BSD domain-like"/>
    <property type="match status" value="2"/>
</dbReference>
<evidence type="ECO:0000256" key="3">
    <source>
        <dbReference type="ARBA" id="ARBA00022737"/>
    </source>
</evidence>
<reference evidence="11 12" key="1">
    <citation type="journal article" date="2019" name="Sci. Rep.">
        <title>A high-quality genome of Eragrostis curvula grass provides insights into Poaceae evolution and supports new strategies to enhance forage quality.</title>
        <authorList>
            <person name="Carballo J."/>
            <person name="Santos B.A.C.M."/>
            <person name="Zappacosta D."/>
            <person name="Garbus I."/>
            <person name="Selva J.P."/>
            <person name="Gallo C.A."/>
            <person name="Diaz A."/>
            <person name="Albertini E."/>
            <person name="Caccamo M."/>
            <person name="Echenique V."/>
        </authorList>
    </citation>
    <scope>NUCLEOTIDE SEQUENCE [LARGE SCALE GENOMIC DNA]</scope>
    <source>
        <strain evidence="12">cv. Victoria</strain>
        <tissue evidence="11">Leaf</tissue>
    </source>
</reference>
<evidence type="ECO:0000256" key="2">
    <source>
        <dbReference type="ARBA" id="ARBA00009448"/>
    </source>
</evidence>
<evidence type="ECO:0000256" key="4">
    <source>
        <dbReference type="ARBA" id="ARBA00023015"/>
    </source>
</evidence>
<keyword evidence="3" id="KW-0677">Repeat</keyword>
<protein>
    <recommendedName>
        <fullName evidence="10">BSD domain-containing protein</fullName>
    </recommendedName>
</protein>
<feature type="non-terminal residue" evidence="11">
    <location>
        <position position="1"/>
    </location>
</feature>
<evidence type="ECO:0000259" key="10">
    <source>
        <dbReference type="PROSITE" id="PS50858"/>
    </source>
</evidence>
<dbReference type="FunFam" id="1.10.3970.10:FF:000002">
    <property type="entry name" value="Putative RNA polymerase II transcription factor B subunit 1-1"/>
    <property type="match status" value="1"/>
</dbReference>
<evidence type="ECO:0000256" key="1">
    <source>
        <dbReference type="ARBA" id="ARBA00004123"/>
    </source>
</evidence>
<dbReference type="SMART" id="SM00751">
    <property type="entry name" value="BSD"/>
    <property type="match status" value="2"/>
</dbReference>
<evidence type="ECO:0000256" key="6">
    <source>
        <dbReference type="ARBA" id="ARBA00023242"/>
    </source>
</evidence>
<keyword evidence="4" id="KW-0805">Transcription regulation</keyword>
<evidence type="ECO:0000256" key="5">
    <source>
        <dbReference type="ARBA" id="ARBA00023163"/>
    </source>
</evidence>
<keyword evidence="5" id="KW-0804">Transcription</keyword>
<dbReference type="InterPro" id="IPR005607">
    <property type="entry name" value="BSD_dom"/>
</dbReference>
<evidence type="ECO:0000256" key="8">
    <source>
        <dbReference type="ARBA" id="ARBA00065951"/>
    </source>
</evidence>
<dbReference type="Pfam" id="PF03909">
    <property type="entry name" value="BSD"/>
    <property type="match status" value="1"/>
</dbReference>
<dbReference type="AlphaFoldDB" id="A0A5J9WEP3"/>
<dbReference type="PANTHER" id="PTHR12856">
    <property type="entry name" value="TRANSCRIPTION INITIATION FACTOR IIH-RELATED"/>
    <property type="match status" value="1"/>
</dbReference>
<organism evidence="11 12">
    <name type="scientific">Eragrostis curvula</name>
    <name type="common">weeping love grass</name>
    <dbReference type="NCBI Taxonomy" id="38414"/>
    <lineage>
        <taxon>Eukaryota</taxon>
        <taxon>Viridiplantae</taxon>
        <taxon>Streptophyta</taxon>
        <taxon>Embryophyta</taxon>
        <taxon>Tracheophyta</taxon>
        <taxon>Spermatophyta</taxon>
        <taxon>Magnoliopsida</taxon>
        <taxon>Liliopsida</taxon>
        <taxon>Poales</taxon>
        <taxon>Poaceae</taxon>
        <taxon>PACMAD clade</taxon>
        <taxon>Chloridoideae</taxon>
        <taxon>Eragrostideae</taxon>
        <taxon>Eragrostidinae</taxon>
        <taxon>Eragrostis</taxon>
    </lineage>
</organism>
<dbReference type="InterPro" id="IPR035925">
    <property type="entry name" value="BSD_dom_sf"/>
</dbReference>
<gene>
    <name evidence="11" type="ORF">EJB05_05961</name>
</gene>
<feature type="domain" description="BSD" evidence="10">
    <location>
        <begin position="206"/>
        <end position="251"/>
    </location>
</feature>
<dbReference type="Gene3D" id="1.10.3970.10">
    <property type="entry name" value="BSD domain"/>
    <property type="match status" value="1"/>
</dbReference>
<dbReference type="EMBL" id="RWGY01000004">
    <property type="protein sequence ID" value="TVU46426.1"/>
    <property type="molecule type" value="Genomic_DNA"/>
</dbReference>
<comment type="subunit">
    <text evidence="8">Component of the 7-subunit TFIIH core complex composed of XPB, XPD, TFB1/GTF2H1, GTF2H2/P44, TFB4/GTF2H3, TFB2/GTF2H4 and TFB5/GTF2H5, which is active in NER. The core complex associates with the 3-subunit CDK-activating kinase (CAK) module composed of CYCH1/cyclin H1, CDKD and MAT1/At4g30820 to form the 10-subunit holoenzyme (holo-TFIIH) active in transcription.</text>
</comment>
<dbReference type="Gene3D" id="6.10.140.1200">
    <property type="match status" value="1"/>
</dbReference>
<name>A0A5J9WEP3_9POAL</name>
<keyword evidence="12" id="KW-1185">Reference proteome</keyword>
<proteinExistence type="inferred from homology"/>
<feature type="domain" description="BSD" evidence="10">
    <location>
        <begin position="276"/>
        <end position="328"/>
    </location>
</feature>
<evidence type="ECO:0000256" key="9">
    <source>
        <dbReference type="SAM" id="MobiDB-lite"/>
    </source>
</evidence>
<comment type="subcellular location">
    <subcellularLocation>
        <location evidence="1">Nucleus</location>
    </subcellularLocation>
</comment>
<feature type="region of interest" description="Disordered" evidence="9">
    <location>
        <begin position="179"/>
        <end position="200"/>
    </location>
</feature>
<comment type="similarity">
    <text evidence="2">Belongs to the TFB1 family.</text>
</comment>
<evidence type="ECO:0000313" key="11">
    <source>
        <dbReference type="EMBL" id="TVU46426.1"/>
    </source>
</evidence>